<feature type="compositionally biased region" description="Basic and acidic residues" evidence="1">
    <location>
        <begin position="197"/>
        <end position="210"/>
    </location>
</feature>
<organism evidence="3 4">
    <name type="scientific">Crassostrea virginica</name>
    <name type="common">Eastern oyster</name>
    <dbReference type="NCBI Taxonomy" id="6565"/>
    <lineage>
        <taxon>Eukaryota</taxon>
        <taxon>Metazoa</taxon>
        <taxon>Spiralia</taxon>
        <taxon>Lophotrochozoa</taxon>
        <taxon>Mollusca</taxon>
        <taxon>Bivalvia</taxon>
        <taxon>Autobranchia</taxon>
        <taxon>Pteriomorphia</taxon>
        <taxon>Ostreida</taxon>
        <taxon>Ostreoidea</taxon>
        <taxon>Ostreidae</taxon>
        <taxon>Crassostrea</taxon>
    </lineage>
</organism>
<feature type="signal peptide" evidence="2">
    <location>
        <begin position="1"/>
        <end position="18"/>
    </location>
</feature>
<dbReference type="Proteomes" id="UP000694844">
    <property type="component" value="Chromosome 5"/>
</dbReference>
<feature type="compositionally biased region" description="Pro residues" evidence="1">
    <location>
        <begin position="138"/>
        <end position="148"/>
    </location>
</feature>
<dbReference type="AlphaFoldDB" id="A0A8B8ECY2"/>
<feature type="region of interest" description="Disordered" evidence="1">
    <location>
        <begin position="71"/>
        <end position="247"/>
    </location>
</feature>
<dbReference type="GeneID" id="111133361"/>
<feature type="compositionally biased region" description="Pro residues" evidence="1">
    <location>
        <begin position="91"/>
        <end position="104"/>
    </location>
</feature>
<evidence type="ECO:0000313" key="3">
    <source>
        <dbReference type="Proteomes" id="UP000694844"/>
    </source>
</evidence>
<keyword evidence="3" id="KW-1185">Reference proteome</keyword>
<evidence type="ECO:0000256" key="2">
    <source>
        <dbReference type="SAM" id="SignalP"/>
    </source>
</evidence>
<accession>A0A8B8ECY2</accession>
<feature type="chain" id="PRO_5034628198" evidence="2">
    <location>
        <begin position="19"/>
        <end position="264"/>
    </location>
</feature>
<name>A0A8B8ECY2_CRAVI</name>
<dbReference type="RefSeq" id="XP_022337403.1">
    <property type="nucleotide sequence ID" value="XM_022481695.1"/>
</dbReference>
<evidence type="ECO:0000256" key="1">
    <source>
        <dbReference type="SAM" id="MobiDB-lite"/>
    </source>
</evidence>
<protein>
    <submittedName>
        <fullName evidence="4">Vegetative cell wall protein gp1-like isoform X2</fullName>
    </submittedName>
</protein>
<evidence type="ECO:0000313" key="4">
    <source>
        <dbReference type="RefSeq" id="XP_022337403.1"/>
    </source>
</evidence>
<feature type="compositionally biased region" description="Pro residues" evidence="1">
    <location>
        <begin position="116"/>
        <end position="126"/>
    </location>
</feature>
<sequence>MPLIAVLIAVFGLPACASVPTPTPPSILDQHAGGGGGCYWEGKFYSPGDEIHRTENGDCVHTLTCAEGGYPIAGDSRGCFRDKREATENAGPPPQEPETPPEPLAPSLDKNAGPSPQEPETPPEPLAPSLDKNAGPSPQEPETPPEPLAPSLDKNAGPPPQEPETPPEPLAPSLDKNAGPSPQEPETPPESLAPSLDKNEGPPPQKRDAPPEPLAPSLPILNVETPSSGAIKDPNDDTEDDDNVDDNKEDVARAIEDQEDEDEI</sequence>
<reference evidence="4" key="1">
    <citation type="submission" date="2025-08" db="UniProtKB">
        <authorList>
            <consortium name="RefSeq"/>
        </authorList>
    </citation>
    <scope>IDENTIFICATION</scope>
    <source>
        <tissue evidence="4">Whole sample</tissue>
    </source>
</reference>
<gene>
    <name evidence="4" type="primary">LOC111133361</name>
</gene>
<feature type="compositionally biased region" description="Pro residues" evidence="1">
    <location>
        <begin position="157"/>
        <end position="170"/>
    </location>
</feature>
<feature type="compositionally biased region" description="Basic and acidic residues" evidence="1">
    <location>
        <begin position="78"/>
        <end position="87"/>
    </location>
</feature>
<keyword evidence="2" id="KW-0732">Signal</keyword>
<proteinExistence type="predicted"/>